<dbReference type="InterPro" id="IPR020449">
    <property type="entry name" value="Tscrpt_reg_AraC-type_HTH"/>
</dbReference>
<feature type="domain" description="HTH araC/xylS-type" evidence="4">
    <location>
        <begin position="238"/>
        <end position="336"/>
    </location>
</feature>
<dbReference type="EMBL" id="FOQH01000001">
    <property type="protein sequence ID" value="SFH62543.1"/>
    <property type="molecule type" value="Genomic_DNA"/>
</dbReference>
<dbReference type="GO" id="GO:0000976">
    <property type="term" value="F:transcription cis-regulatory region binding"/>
    <property type="evidence" value="ECO:0007669"/>
    <property type="project" value="TreeGrafter"/>
</dbReference>
<keyword evidence="3" id="KW-0804">Transcription</keyword>
<dbReference type="Pfam" id="PF12833">
    <property type="entry name" value="HTH_18"/>
    <property type="match status" value="1"/>
</dbReference>
<keyword evidence="6" id="KW-1185">Reference proteome</keyword>
<protein>
    <submittedName>
        <fullName evidence="5">Transcriptional regulator, AraC family</fullName>
    </submittedName>
</protein>
<dbReference type="STRING" id="1114924.SAMN05216258_101142"/>
<dbReference type="AlphaFoldDB" id="A0A1I3BJV5"/>
<dbReference type="InterPro" id="IPR009057">
    <property type="entry name" value="Homeodomain-like_sf"/>
</dbReference>
<dbReference type="Gene3D" id="1.10.10.60">
    <property type="entry name" value="Homeodomain-like"/>
    <property type="match status" value="1"/>
</dbReference>
<gene>
    <name evidence="5" type="ORF">SAMN05216258_101142</name>
</gene>
<evidence type="ECO:0000313" key="6">
    <source>
        <dbReference type="Proteomes" id="UP000199377"/>
    </source>
</evidence>
<dbReference type="PANTHER" id="PTHR47894">
    <property type="entry name" value="HTH-TYPE TRANSCRIPTIONAL REGULATOR GADX"/>
    <property type="match status" value="1"/>
</dbReference>
<dbReference type="InterPro" id="IPR018060">
    <property type="entry name" value="HTH_AraC"/>
</dbReference>
<dbReference type="OrthoDB" id="9805730at2"/>
<name>A0A1I3BJV5_9RHOB</name>
<dbReference type="SMART" id="SM00342">
    <property type="entry name" value="HTH_ARAC"/>
    <property type="match status" value="1"/>
</dbReference>
<evidence type="ECO:0000256" key="2">
    <source>
        <dbReference type="ARBA" id="ARBA00023125"/>
    </source>
</evidence>
<dbReference type="Pfam" id="PF12625">
    <property type="entry name" value="Arabinose_bd"/>
    <property type="match status" value="1"/>
</dbReference>
<evidence type="ECO:0000313" key="5">
    <source>
        <dbReference type="EMBL" id="SFH62543.1"/>
    </source>
</evidence>
<dbReference type="RefSeq" id="WP_092856807.1">
    <property type="nucleotide sequence ID" value="NZ_FOQH01000001.1"/>
</dbReference>
<dbReference type="PANTHER" id="PTHR47894:SF1">
    <property type="entry name" value="HTH-TYPE TRANSCRIPTIONAL REGULATOR VQSM"/>
    <property type="match status" value="1"/>
</dbReference>
<keyword evidence="1" id="KW-0805">Transcription regulation</keyword>
<dbReference type="InterPro" id="IPR032687">
    <property type="entry name" value="AraC-type_N"/>
</dbReference>
<reference evidence="5 6" key="1">
    <citation type="submission" date="2016-10" db="EMBL/GenBank/DDBJ databases">
        <authorList>
            <person name="de Groot N.N."/>
        </authorList>
    </citation>
    <scope>NUCLEOTIDE SEQUENCE [LARGE SCALE GENOMIC DNA]</scope>
    <source>
        <strain evidence="5 6">CGMCC 1.11030</strain>
    </source>
</reference>
<evidence type="ECO:0000259" key="4">
    <source>
        <dbReference type="PROSITE" id="PS01124"/>
    </source>
</evidence>
<sequence>MAAISALFVRKHIAAAERIADKRALWVLAGLTPQAAEDPEAWVAPDAYFALLEAIAESEAPDVRFLTTVCAAMRCEEFGAIGLALKSAPTLRHAFQRQARYALRFNSASTFAFEDLGEVYGFVHRSPQAARPGAWLSSEGALATFVTLFREATGPDLRPVRVQFRHPPLGTRGALEALFGVAPEYGAEADGMQFSTAHVDRPCAVGDLAIWRWIHGQVDRELAAREARAEAEGRDLEVRVIEAAAARLSDGAPSLAEVAAGLGMGARTLQRRLSERGLTFQALVDEARRRLAQELVAGSRYSLAEIAFLTGFSEQSAFTRAFKRWSGRSPRAWREGAQAS</sequence>
<dbReference type="Proteomes" id="UP000199377">
    <property type="component" value="Unassembled WGS sequence"/>
</dbReference>
<organism evidence="5 6">
    <name type="scientific">Albimonas pacifica</name>
    <dbReference type="NCBI Taxonomy" id="1114924"/>
    <lineage>
        <taxon>Bacteria</taxon>
        <taxon>Pseudomonadati</taxon>
        <taxon>Pseudomonadota</taxon>
        <taxon>Alphaproteobacteria</taxon>
        <taxon>Rhodobacterales</taxon>
        <taxon>Paracoccaceae</taxon>
        <taxon>Albimonas</taxon>
    </lineage>
</organism>
<dbReference type="PROSITE" id="PS01124">
    <property type="entry name" value="HTH_ARAC_FAMILY_2"/>
    <property type="match status" value="1"/>
</dbReference>
<dbReference type="GO" id="GO:0003700">
    <property type="term" value="F:DNA-binding transcription factor activity"/>
    <property type="evidence" value="ECO:0007669"/>
    <property type="project" value="InterPro"/>
</dbReference>
<keyword evidence="2" id="KW-0238">DNA-binding</keyword>
<accession>A0A1I3BJV5</accession>
<evidence type="ECO:0000256" key="1">
    <source>
        <dbReference type="ARBA" id="ARBA00023015"/>
    </source>
</evidence>
<dbReference type="SUPFAM" id="SSF46689">
    <property type="entry name" value="Homeodomain-like"/>
    <property type="match status" value="1"/>
</dbReference>
<dbReference type="PRINTS" id="PR00032">
    <property type="entry name" value="HTHARAC"/>
</dbReference>
<evidence type="ECO:0000256" key="3">
    <source>
        <dbReference type="ARBA" id="ARBA00023163"/>
    </source>
</evidence>
<dbReference type="GO" id="GO:0005829">
    <property type="term" value="C:cytosol"/>
    <property type="evidence" value="ECO:0007669"/>
    <property type="project" value="TreeGrafter"/>
</dbReference>
<proteinExistence type="predicted"/>